<dbReference type="Gene3D" id="3.50.50.60">
    <property type="entry name" value="FAD/NAD(P)-binding domain"/>
    <property type="match status" value="1"/>
</dbReference>
<evidence type="ECO:0000259" key="2">
    <source>
        <dbReference type="Pfam" id="PF01266"/>
    </source>
</evidence>
<proteinExistence type="predicted"/>
<dbReference type="Proteomes" id="UP000653472">
    <property type="component" value="Unassembled WGS sequence"/>
</dbReference>
<protein>
    <submittedName>
        <fullName evidence="3">FAD-binding oxidoreductase</fullName>
    </submittedName>
</protein>
<evidence type="ECO:0000313" key="3">
    <source>
        <dbReference type="EMBL" id="NKF23560.1"/>
    </source>
</evidence>
<reference evidence="3" key="1">
    <citation type="submission" date="2020-03" db="EMBL/GenBank/DDBJ databases">
        <title>Solimonas marina sp. nov., isolated from deep seawater of the Pacific Ocean.</title>
        <authorList>
            <person name="Liu X."/>
            <person name="Lai Q."/>
            <person name="Sun F."/>
            <person name="Gai Y."/>
            <person name="Li G."/>
            <person name="Shao Z."/>
        </authorList>
    </citation>
    <scope>NUCLEOTIDE SEQUENCE</scope>
    <source>
        <strain evidence="3">C16B3</strain>
    </source>
</reference>
<dbReference type="EMBL" id="JAAVXB010000008">
    <property type="protein sequence ID" value="NKF23560.1"/>
    <property type="molecule type" value="Genomic_DNA"/>
</dbReference>
<dbReference type="InterPro" id="IPR006076">
    <property type="entry name" value="FAD-dep_OxRdtase"/>
</dbReference>
<dbReference type="GO" id="GO:0005737">
    <property type="term" value="C:cytoplasm"/>
    <property type="evidence" value="ECO:0007669"/>
    <property type="project" value="TreeGrafter"/>
</dbReference>
<name>A0A969WCG6_9GAMM</name>
<organism evidence="3 4">
    <name type="scientific">Solimonas marina</name>
    <dbReference type="NCBI Taxonomy" id="2714601"/>
    <lineage>
        <taxon>Bacteria</taxon>
        <taxon>Pseudomonadati</taxon>
        <taxon>Pseudomonadota</taxon>
        <taxon>Gammaproteobacteria</taxon>
        <taxon>Nevskiales</taxon>
        <taxon>Nevskiaceae</taxon>
        <taxon>Solimonas</taxon>
    </lineage>
</organism>
<accession>A0A969WCG6</accession>
<dbReference type="PANTHER" id="PTHR13847:SF287">
    <property type="entry name" value="FAD-DEPENDENT OXIDOREDUCTASE DOMAIN-CONTAINING PROTEIN 1"/>
    <property type="match status" value="1"/>
</dbReference>
<evidence type="ECO:0000256" key="1">
    <source>
        <dbReference type="ARBA" id="ARBA00023002"/>
    </source>
</evidence>
<dbReference type="AlphaFoldDB" id="A0A969WCG6"/>
<dbReference type="PANTHER" id="PTHR13847">
    <property type="entry name" value="SARCOSINE DEHYDROGENASE-RELATED"/>
    <property type="match status" value="1"/>
</dbReference>
<dbReference type="RefSeq" id="WP_168148878.1">
    <property type="nucleotide sequence ID" value="NZ_JAAVXB010000008.1"/>
</dbReference>
<gene>
    <name evidence="3" type="ORF">G7Y82_14670</name>
</gene>
<keyword evidence="4" id="KW-1185">Reference proteome</keyword>
<evidence type="ECO:0000313" key="4">
    <source>
        <dbReference type="Proteomes" id="UP000653472"/>
    </source>
</evidence>
<keyword evidence="1" id="KW-0560">Oxidoreductase</keyword>
<dbReference type="Gene3D" id="3.30.9.10">
    <property type="entry name" value="D-Amino Acid Oxidase, subunit A, domain 2"/>
    <property type="match status" value="1"/>
</dbReference>
<feature type="domain" description="FAD dependent oxidoreductase" evidence="2">
    <location>
        <begin position="7"/>
        <end position="388"/>
    </location>
</feature>
<dbReference type="PROSITE" id="PS51257">
    <property type="entry name" value="PROKAR_LIPOPROTEIN"/>
    <property type="match status" value="1"/>
</dbReference>
<dbReference type="SUPFAM" id="SSF51905">
    <property type="entry name" value="FAD/NAD(P)-binding domain"/>
    <property type="match status" value="1"/>
</dbReference>
<dbReference type="GO" id="GO:0016491">
    <property type="term" value="F:oxidoreductase activity"/>
    <property type="evidence" value="ECO:0007669"/>
    <property type="project" value="UniProtKB-KW"/>
</dbReference>
<dbReference type="InterPro" id="IPR036188">
    <property type="entry name" value="FAD/NAD-bd_sf"/>
</dbReference>
<sequence>MSTPKQVVVVGAGVIGCAISLQLARKGYQTVNVDKNPEVGYGSTSHSCAVVRFSYSLPETVMLAYEGFHYWKHWEQFVGKHDERGLARYHQCGHLMLRSSADDRASVVQFYKELGIPFAEWDLQTIRHRLPVLDLRLMGPAVAFDDPHFFDEPSGDAMMHGGVFTPEAGYIGDPQLATHNLRRAVEASGGRFVLGKRVTAILRDDERVRGVELEDGTRIDADIVVNAAGPYSSIVNKLAGVEQGMSIGTRALRREVHHLPSPPNFDFGQYGVMTSDGDLYQYFRPETGAKLTVGSGDPPCDSQTWVDDPDHFNTEFTESQWNTQVYRAAKRIPDLPIPSKAQGVVSLYDVADDWVPLYDKSDLKGFYMAVGTSGHQFKNAGVVGELMSTLIDACEQGHDHDADPLSFTGRYTGYRFSLGTFSRRRAINQGSSFSVRG</sequence>
<comment type="caution">
    <text evidence="3">The sequence shown here is derived from an EMBL/GenBank/DDBJ whole genome shotgun (WGS) entry which is preliminary data.</text>
</comment>
<dbReference type="Pfam" id="PF01266">
    <property type="entry name" value="DAO"/>
    <property type="match status" value="1"/>
</dbReference>